<reference evidence="2" key="2">
    <citation type="submission" date="2020-09" db="EMBL/GenBank/DDBJ databases">
        <authorList>
            <person name="Sun Q."/>
            <person name="Ohkuma M."/>
        </authorList>
    </citation>
    <scope>NUCLEOTIDE SEQUENCE</scope>
    <source>
        <strain evidence="2">JCM 15325</strain>
    </source>
</reference>
<gene>
    <name evidence="2" type="ORF">GCM10007968_32120</name>
</gene>
<dbReference type="CDD" id="cd00077">
    <property type="entry name" value="HDc"/>
    <property type="match status" value="1"/>
</dbReference>
<dbReference type="SUPFAM" id="SSF109604">
    <property type="entry name" value="HD-domain/PDEase-like"/>
    <property type="match status" value="1"/>
</dbReference>
<name>A0A917SBD5_9BACL</name>
<dbReference type="InterPro" id="IPR006675">
    <property type="entry name" value="HDIG_dom"/>
</dbReference>
<dbReference type="SMART" id="SM00471">
    <property type="entry name" value="HDc"/>
    <property type="match status" value="1"/>
</dbReference>
<dbReference type="Proteomes" id="UP000654670">
    <property type="component" value="Unassembled WGS sequence"/>
</dbReference>
<dbReference type="Gene3D" id="3.40.50.280">
    <property type="entry name" value="Cobalamin-binding domain"/>
    <property type="match status" value="1"/>
</dbReference>
<dbReference type="PANTHER" id="PTHR43155">
    <property type="entry name" value="CYCLIC DI-GMP PHOSPHODIESTERASE PA4108-RELATED"/>
    <property type="match status" value="1"/>
</dbReference>
<dbReference type="PANTHER" id="PTHR43155:SF2">
    <property type="entry name" value="CYCLIC DI-GMP PHOSPHODIESTERASE PA4108"/>
    <property type="match status" value="1"/>
</dbReference>
<dbReference type="Gene3D" id="1.10.3210.10">
    <property type="entry name" value="Hypothetical protein af1432"/>
    <property type="match status" value="1"/>
</dbReference>
<sequence length="577" mass="65749">MTKVANVADLTDGCIISKDIFINSSVLYRSGTYVTPALADELSEKGVQEVSIKNGPLTAFHRNFLEEKEITAHQLKALTERFQNDMSEIADELRYGRILHSEASYQWLRSVYLRTFSNPTVSLLMDSLKQWDPICYIHSVDVFVLCSLFLRQFHVKMPKGFILGCLLHDIGKLYTPRSILLKTGKLTEREYEQIKEHTLHGYELLNKLGFPSETCKIVRSHHERLNGSGYPDHCVVSEKDPDLKSISIADIYSALTLKRSYRSPMHATRAIQILLNDCMRNNLDLKSCFSFINFVHIFPPATQVLLTDGEVGTVVLNRNGSDILPKIKLHSQNRVIQLPSDLSLTIKSVIGWDSKEILMQEKRNWRDYIQNIVDGNALRALELLDALSDSKRIENVFIDLFERSMNEIEKRAHLQEIKPADLSIARTTTLSLLNWKMLKLLQDRKVEMGEAIVANLDSANEQLQLKMVDDLFAINGWKTLFLRENADLAMITDLLQRKKAGYLAVTLSEESQMFHVCNMLNVLRKQYPELTIFVHGASAHLIDDLPARGILTSADLSEFVVNLRRLFQLKAAGCKKN</sequence>
<protein>
    <recommendedName>
        <fullName evidence="1">HD-GYP domain-containing protein</fullName>
    </recommendedName>
</protein>
<keyword evidence="3" id="KW-1185">Reference proteome</keyword>
<reference evidence="2" key="1">
    <citation type="journal article" date="2014" name="Int. J. Syst. Evol. Microbiol.">
        <title>Complete genome sequence of Corynebacterium casei LMG S-19264T (=DSM 44701T), isolated from a smear-ripened cheese.</title>
        <authorList>
            <consortium name="US DOE Joint Genome Institute (JGI-PGF)"/>
            <person name="Walter F."/>
            <person name="Albersmeier A."/>
            <person name="Kalinowski J."/>
            <person name="Ruckert C."/>
        </authorList>
    </citation>
    <scope>NUCLEOTIDE SEQUENCE</scope>
    <source>
        <strain evidence="2">JCM 15325</strain>
    </source>
</reference>
<accession>A0A917SBD5</accession>
<evidence type="ECO:0000313" key="3">
    <source>
        <dbReference type="Proteomes" id="UP000654670"/>
    </source>
</evidence>
<dbReference type="InterPro" id="IPR037522">
    <property type="entry name" value="HD_GYP_dom"/>
</dbReference>
<dbReference type="EMBL" id="BMOK01000024">
    <property type="protein sequence ID" value="GGL65696.1"/>
    <property type="molecule type" value="Genomic_DNA"/>
</dbReference>
<dbReference type="Pfam" id="PF13487">
    <property type="entry name" value="HD_5"/>
    <property type="match status" value="1"/>
</dbReference>
<proteinExistence type="predicted"/>
<organism evidence="2 3">
    <name type="scientific">Sporolactobacillus putidus</name>
    <dbReference type="NCBI Taxonomy" id="492735"/>
    <lineage>
        <taxon>Bacteria</taxon>
        <taxon>Bacillati</taxon>
        <taxon>Bacillota</taxon>
        <taxon>Bacilli</taxon>
        <taxon>Bacillales</taxon>
        <taxon>Sporolactobacillaceae</taxon>
        <taxon>Sporolactobacillus</taxon>
    </lineage>
</organism>
<dbReference type="RefSeq" id="WP_188805235.1">
    <property type="nucleotide sequence ID" value="NZ_BMOK01000024.1"/>
</dbReference>
<comment type="caution">
    <text evidence="2">The sequence shown here is derived from an EMBL/GenBank/DDBJ whole genome shotgun (WGS) entry which is preliminary data.</text>
</comment>
<feature type="domain" description="HD-GYP" evidence="1">
    <location>
        <begin position="113"/>
        <end position="306"/>
    </location>
</feature>
<evidence type="ECO:0000259" key="1">
    <source>
        <dbReference type="PROSITE" id="PS51832"/>
    </source>
</evidence>
<dbReference type="InterPro" id="IPR003607">
    <property type="entry name" value="HD/PDEase_dom"/>
</dbReference>
<dbReference type="PROSITE" id="PS51832">
    <property type="entry name" value="HD_GYP"/>
    <property type="match status" value="1"/>
</dbReference>
<dbReference type="AlphaFoldDB" id="A0A917SBD5"/>
<dbReference type="NCBIfam" id="TIGR00277">
    <property type="entry name" value="HDIG"/>
    <property type="match status" value="1"/>
</dbReference>
<evidence type="ECO:0000313" key="2">
    <source>
        <dbReference type="EMBL" id="GGL65696.1"/>
    </source>
</evidence>